<reference evidence="2 3" key="1">
    <citation type="submission" date="2016-05" db="EMBL/GenBank/DDBJ databases">
        <title>Genome sequencing reveals origins of a unique bacterial endosymbiosis in the earliest lineages of terrestrial Fungi.</title>
        <authorList>
            <consortium name="DOE Joint Genome Institute"/>
            <person name="Uehling J."/>
            <person name="Gryganskyi A."/>
            <person name="Hameed K."/>
            <person name="Tschaplinski T."/>
            <person name="Misztal P."/>
            <person name="Wu S."/>
            <person name="Desiro A."/>
            <person name="Vande Pol N."/>
            <person name="Du Z.-Y."/>
            <person name="Zienkiewicz A."/>
            <person name="Zienkiewicz K."/>
            <person name="Morin E."/>
            <person name="Tisserant E."/>
            <person name="Splivallo R."/>
            <person name="Hainaut M."/>
            <person name="Henrissat B."/>
            <person name="Ohm R."/>
            <person name="Kuo A."/>
            <person name="Yan J."/>
            <person name="Lipzen A."/>
            <person name="Nolan M."/>
            <person name="Labutti K."/>
            <person name="Barry K."/>
            <person name="Goldstein A."/>
            <person name="Labbe J."/>
            <person name="Schadt C."/>
            <person name="Tuskan G."/>
            <person name="Grigoriev I."/>
            <person name="Martin F."/>
            <person name="Vilgalys R."/>
            <person name="Bonito G."/>
        </authorList>
    </citation>
    <scope>NUCLEOTIDE SEQUENCE [LARGE SCALE GENOMIC DNA]</scope>
    <source>
        <strain evidence="2 3">AG-77</strain>
    </source>
</reference>
<feature type="compositionally biased region" description="Polar residues" evidence="1">
    <location>
        <begin position="82"/>
        <end position="92"/>
    </location>
</feature>
<gene>
    <name evidence="2" type="ORF">K457DRAFT_844864</name>
</gene>
<protein>
    <submittedName>
        <fullName evidence="2">Uncharacterized protein</fullName>
    </submittedName>
</protein>
<dbReference type="Proteomes" id="UP000078512">
    <property type="component" value="Unassembled WGS sequence"/>
</dbReference>
<feature type="region of interest" description="Disordered" evidence="1">
    <location>
        <begin position="1"/>
        <end position="92"/>
    </location>
</feature>
<dbReference type="AlphaFoldDB" id="A0A197JGL9"/>
<organism evidence="2 3">
    <name type="scientific">Linnemannia elongata AG-77</name>
    <dbReference type="NCBI Taxonomy" id="1314771"/>
    <lineage>
        <taxon>Eukaryota</taxon>
        <taxon>Fungi</taxon>
        <taxon>Fungi incertae sedis</taxon>
        <taxon>Mucoromycota</taxon>
        <taxon>Mortierellomycotina</taxon>
        <taxon>Mortierellomycetes</taxon>
        <taxon>Mortierellales</taxon>
        <taxon>Mortierellaceae</taxon>
        <taxon>Linnemannia</taxon>
    </lineage>
</organism>
<feature type="compositionally biased region" description="Polar residues" evidence="1">
    <location>
        <begin position="58"/>
        <end position="71"/>
    </location>
</feature>
<proteinExistence type="predicted"/>
<dbReference type="OrthoDB" id="10486693at2759"/>
<dbReference type="EMBL" id="KV442097">
    <property type="protein sequence ID" value="OAQ24280.1"/>
    <property type="molecule type" value="Genomic_DNA"/>
</dbReference>
<evidence type="ECO:0000313" key="3">
    <source>
        <dbReference type="Proteomes" id="UP000078512"/>
    </source>
</evidence>
<name>A0A197JGL9_9FUNG</name>
<feature type="compositionally biased region" description="Polar residues" evidence="1">
    <location>
        <begin position="21"/>
        <end position="51"/>
    </location>
</feature>
<sequence>MILDDLPTPFSIHNNNDHNTARTQPHLQEGSLTNTALSPAKATSSSKNNLSEDVAAPFNTSSTSTALPNSHQQQPQLQQQQESTLGSGVTNKSAPLVLPIDRTSILTLESILTTPSTQSNSPSGSIVMTMAGEATTFFDDMMEDICSSSTSVPTTSTSASGTISASTTIHTSTSATTTTAAIPISSSSGIKALLQQHQQQQQQQTSATTNTTTTIAGGFLTPSPTQSLPELYHDFFDPIRAGTGGAEQRYDDSDQSMSDAEMEMEMDLDMMEDAPTVRARLAEMRRALETVVCPVSLVFLSYTSHILLSLSSSSLLSFSLFLLSTPPTSTPPVPFFFLLYSLSSLFLPLL</sequence>
<keyword evidence="3" id="KW-1185">Reference proteome</keyword>
<evidence type="ECO:0000313" key="2">
    <source>
        <dbReference type="EMBL" id="OAQ24280.1"/>
    </source>
</evidence>
<evidence type="ECO:0000256" key="1">
    <source>
        <dbReference type="SAM" id="MobiDB-lite"/>
    </source>
</evidence>
<accession>A0A197JGL9</accession>
<feature type="compositionally biased region" description="Low complexity" evidence="1">
    <location>
        <begin position="72"/>
        <end position="81"/>
    </location>
</feature>